<keyword evidence="1" id="KW-1133">Transmembrane helix</keyword>
<feature type="transmembrane region" description="Helical" evidence="1">
    <location>
        <begin position="65"/>
        <end position="86"/>
    </location>
</feature>
<dbReference type="EMBL" id="FWFQ01000003">
    <property type="protein sequence ID" value="SLN20962.1"/>
    <property type="molecule type" value="Genomic_DNA"/>
</dbReference>
<sequence length="146" mass="15447">MPTAAKLVASIAFALLAYFTSELVKPLLDEGTPTKWFSEGNTLIGLICGWKIMGPRGGEGTRAAIGVGLTTSAAMTAVAIFLHASIEMVKLSMRKSYDGPVEAVAAVFEISFEHALLIANPTILGTLAIGGIFCGFISNWAGRNWR</sequence>
<accession>A0A1Y5RMJ6</accession>
<name>A0A1Y5RMJ6_9RHOB</name>
<dbReference type="NCBIfam" id="NF033773">
    <property type="entry name" value="tellur_TrgA"/>
    <property type="match status" value="1"/>
</dbReference>
<organism evidence="2 3">
    <name type="scientific">Pseudoruegeria aquimaris</name>
    <dbReference type="NCBI Taxonomy" id="393663"/>
    <lineage>
        <taxon>Bacteria</taxon>
        <taxon>Pseudomonadati</taxon>
        <taxon>Pseudomonadota</taxon>
        <taxon>Alphaproteobacteria</taxon>
        <taxon>Rhodobacterales</taxon>
        <taxon>Roseobacteraceae</taxon>
        <taxon>Pseudoruegeria</taxon>
    </lineage>
</organism>
<keyword evidence="3" id="KW-1185">Reference proteome</keyword>
<feature type="transmembrane region" description="Helical" evidence="1">
    <location>
        <begin position="123"/>
        <end position="142"/>
    </location>
</feature>
<evidence type="ECO:0000313" key="2">
    <source>
        <dbReference type="EMBL" id="SLN20962.1"/>
    </source>
</evidence>
<dbReference type="AlphaFoldDB" id="A0A1Y5RMJ6"/>
<keyword evidence="1" id="KW-0472">Membrane</keyword>
<evidence type="ECO:0000256" key="1">
    <source>
        <dbReference type="SAM" id="Phobius"/>
    </source>
</evidence>
<protein>
    <recommendedName>
        <fullName evidence="4">Tellurite resistance protein TrgA</fullName>
    </recommendedName>
</protein>
<reference evidence="2 3" key="1">
    <citation type="submission" date="2017-03" db="EMBL/GenBank/DDBJ databases">
        <authorList>
            <person name="Afonso C.L."/>
            <person name="Miller P.J."/>
            <person name="Scott M.A."/>
            <person name="Spackman E."/>
            <person name="Goraichik I."/>
            <person name="Dimitrov K.M."/>
            <person name="Suarez D.L."/>
            <person name="Swayne D.E."/>
        </authorList>
    </citation>
    <scope>NUCLEOTIDE SEQUENCE [LARGE SCALE GENOMIC DNA]</scope>
    <source>
        <strain evidence="2 3">CECT 7680</strain>
    </source>
</reference>
<dbReference type="OrthoDB" id="7869508at2"/>
<gene>
    <name evidence="2" type="ORF">PSA7680_00777</name>
</gene>
<dbReference type="InterPro" id="IPR047784">
    <property type="entry name" value="TrgA"/>
</dbReference>
<proteinExistence type="predicted"/>
<evidence type="ECO:0008006" key="4">
    <source>
        <dbReference type="Google" id="ProtNLM"/>
    </source>
</evidence>
<dbReference type="RefSeq" id="WP_085867327.1">
    <property type="nucleotide sequence ID" value="NZ_FWFQ01000003.1"/>
</dbReference>
<keyword evidence="1" id="KW-0812">Transmembrane</keyword>
<evidence type="ECO:0000313" key="3">
    <source>
        <dbReference type="Proteomes" id="UP000193409"/>
    </source>
</evidence>
<dbReference type="Proteomes" id="UP000193409">
    <property type="component" value="Unassembled WGS sequence"/>
</dbReference>